<comment type="caution">
    <text evidence="3">The sequence shown here is derived from an EMBL/GenBank/DDBJ whole genome shotgun (WGS) entry which is preliminary data.</text>
</comment>
<evidence type="ECO:0000256" key="2">
    <source>
        <dbReference type="SAM" id="MobiDB-lite"/>
    </source>
</evidence>
<organism evidence="3 4">
    <name type="scientific">Riccia sorocarpa</name>
    <dbReference type="NCBI Taxonomy" id="122646"/>
    <lineage>
        <taxon>Eukaryota</taxon>
        <taxon>Viridiplantae</taxon>
        <taxon>Streptophyta</taxon>
        <taxon>Embryophyta</taxon>
        <taxon>Marchantiophyta</taxon>
        <taxon>Marchantiopsida</taxon>
        <taxon>Marchantiidae</taxon>
        <taxon>Marchantiales</taxon>
        <taxon>Ricciaceae</taxon>
        <taxon>Riccia</taxon>
    </lineage>
</organism>
<dbReference type="AlphaFoldDB" id="A0ABD3HE41"/>
<feature type="region of interest" description="Disordered" evidence="2">
    <location>
        <begin position="1"/>
        <end position="24"/>
    </location>
</feature>
<keyword evidence="4" id="KW-1185">Reference proteome</keyword>
<dbReference type="PANTHER" id="PTHR33704:SF1">
    <property type="entry name" value="PROTEIN HEAT INTOLERANT 4-RELATED"/>
    <property type="match status" value="1"/>
</dbReference>
<accession>A0ABD3HE41</accession>
<dbReference type="PANTHER" id="PTHR33704">
    <property type="entry name" value="PROTEIN HEAT INTOLERANT 4-RELATED"/>
    <property type="match status" value="1"/>
</dbReference>
<keyword evidence="1" id="KW-0175">Coiled coil</keyword>
<name>A0ABD3HE41_9MARC</name>
<sequence length="330" mass="38868">MASTSQNRSRTRQRASNHKNFTTISPEKERGRLADLWKEAFPVGTEWDQYEKVYEINWEFSNLENAFDEGGVLHGKKVYLFGCTEPQLLWFKDKEGNDLSRVVHIPAVVAVTSPFPPSDKVGIKSVQMEGEMILPMKEMKMDWIPYIPEDTYEHTSLERYKTQIYTLKCTQRRAALKQLQQERIKKYEYCLPYLYQPMKEDEFPTDTVVSIMYPFEDESKPPIVAEYDWDIDTYEDYANDLVAAEELLAEEKEKFMAFVKSQVMAEKRKQREAREARKKAIEEMSRETKDALENMRFYKFYPVKTDDTPDISDKKAAFINRYYGKASQVL</sequence>
<gene>
    <name evidence="3" type="ORF">R1sor_015131</name>
</gene>
<dbReference type="Proteomes" id="UP001633002">
    <property type="component" value="Unassembled WGS sequence"/>
</dbReference>
<reference evidence="3 4" key="1">
    <citation type="submission" date="2024-09" db="EMBL/GenBank/DDBJ databases">
        <title>Chromosome-scale assembly of Riccia sorocarpa.</title>
        <authorList>
            <person name="Paukszto L."/>
        </authorList>
    </citation>
    <scope>NUCLEOTIDE SEQUENCE [LARGE SCALE GENOMIC DNA]</scope>
    <source>
        <strain evidence="3">LP-2024</strain>
        <tissue evidence="3">Aerial parts of the thallus</tissue>
    </source>
</reference>
<proteinExistence type="predicted"/>
<evidence type="ECO:0000313" key="4">
    <source>
        <dbReference type="Proteomes" id="UP001633002"/>
    </source>
</evidence>
<feature type="coiled-coil region" evidence="1">
    <location>
        <begin position="234"/>
        <end position="287"/>
    </location>
</feature>
<evidence type="ECO:0000256" key="1">
    <source>
        <dbReference type="SAM" id="Coils"/>
    </source>
</evidence>
<dbReference type="EMBL" id="JBJQOH010000004">
    <property type="protein sequence ID" value="KAL3688822.1"/>
    <property type="molecule type" value="Genomic_DNA"/>
</dbReference>
<dbReference type="InterPro" id="IPR039313">
    <property type="entry name" value="HIT4"/>
</dbReference>
<evidence type="ECO:0000313" key="3">
    <source>
        <dbReference type="EMBL" id="KAL3688822.1"/>
    </source>
</evidence>
<protein>
    <recommendedName>
        <fullName evidence="5">Protein HEAT INTOLERANT 4-like</fullName>
    </recommendedName>
</protein>
<evidence type="ECO:0008006" key="5">
    <source>
        <dbReference type="Google" id="ProtNLM"/>
    </source>
</evidence>